<dbReference type="Pfam" id="PF00535">
    <property type="entry name" value="Glycos_transf_2"/>
    <property type="match status" value="1"/>
</dbReference>
<dbReference type="Proteomes" id="UP000230564">
    <property type="component" value="Unassembled WGS sequence"/>
</dbReference>
<accession>A0A2H0NBZ7</accession>
<proteinExistence type="predicted"/>
<dbReference type="AlphaFoldDB" id="A0A2H0NBZ7"/>
<dbReference type="PANTHER" id="PTHR43179:SF7">
    <property type="entry name" value="RHAMNOSYLTRANSFERASE WBBL"/>
    <property type="match status" value="1"/>
</dbReference>
<dbReference type="PANTHER" id="PTHR43179">
    <property type="entry name" value="RHAMNOSYLTRANSFERASE WBBL"/>
    <property type="match status" value="1"/>
</dbReference>
<dbReference type="SUPFAM" id="SSF53448">
    <property type="entry name" value="Nucleotide-diphospho-sugar transferases"/>
    <property type="match status" value="1"/>
</dbReference>
<evidence type="ECO:0000313" key="3">
    <source>
        <dbReference type="Proteomes" id="UP000230564"/>
    </source>
</evidence>
<evidence type="ECO:0000313" key="2">
    <source>
        <dbReference type="EMBL" id="PIR06411.1"/>
    </source>
</evidence>
<protein>
    <recommendedName>
        <fullName evidence="1">Glycosyltransferase 2-like domain-containing protein</fullName>
    </recommendedName>
</protein>
<feature type="domain" description="Glycosyltransferase 2-like" evidence="1">
    <location>
        <begin position="4"/>
        <end position="141"/>
    </location>
</feature>
<reference evidence="2 3" key="1">
    <citation type="submission" date="2017-09" db="EMBL/GenBank/DDBJ databases">
        <title>Depth-based differentiation of microbial function through sediment-hosted aquifers and enrichment of novel symbionts in the deep terrestrial subsurface.</title>
        <authorList>
            <person name="Probst A.J."/>
            <person name="Ladd B."/>
            <person name="Jarett J.K."/>
            <person name="Geller-Mcgrath D.E."/>
            <person name="Sieber C.M."/>
            <person name="Emerson J.B."/>
            <person name="Anantharaman K."/>
            <person name="Thomas B.C."/>
            <person name="Malmstrom R."/>
            <person name="Stieglmeier M."/>
            <person name="Klingl A."/>
            <person name="Woyke T."/>
            <person name="Ryan C.M."/>
            <person name="Banfield J.F."/>
        </authorList>
    </citation>
    <scope>NUCLEOTIDE SEQUENCE [LARGE SCALE GENOMIC DNA]</scope>
    <source>
        <strain evidence="2">CG11_big_fil_rev_8_21_14_0_20_36_20</strain>
    </source>
</reference>
<dbReference type="InterPro" id="IPR029044">
    <property type="entry name" value="Nucleotide-diphossugar_trans"/>
</dbReference>
<dbReference type="CDD" id="cd04186">
    <property type="entry name" value="GT_2_like_c"/>
    <property type="match status" value="1"/>
</dbReference>
<dbReference type="InterPro" id="IPR001173">
    <property type="entry name" value="Glyco_trans_2-like"/>
</dbReference>
<gene>
    <name evidence="2" type="ORF">COV55_03955</name>
</gene>
<organism evidence="2 3">
    <name type="scientific">Candidatus Komeilibacteria bacterium CG11_big_fil_rev_8_21_14_0_20_36_20</name>
    <dbReference type="NCBI Taxonomy" id="1974477"/>
    <lineage>
        <taxon>Bacteria</taxon>
        <taxon>Candidatus Komeiliibacteriota</taxon>
    </lineage>
</organism>
<evidence type="ECO:0000259" key="1">
    <source>
        <dbReference type="Pfam" id="PF00535"/>
    </source>
</evidence>
<dbReference type="Gene3D" id="3.90.550.10">
    <property type="entry name" value="Spore Coat Polysaccharide Biosynthesis Protein SpsA, Chain A"/>
    <property type="match status" value="1"/>
</dbReference>
<dbReference type="EMBL" id="PCWQ01000013">
    <property type="protein sequence ID" value="PIR06411.1"/>
    <property type="molecule type" value="Genomic_DNA"/>
</dbReference>
<comment type="caution">
    <text evidence="2">The sequence shown here is derived from an EMBL/GenBank/DDBJ whole genome shotgun (WGS) entry which is preliminary data.</text>
</comment>
<sequence length="268" mass="31435">MDLSIVILSYYNKNLVKEFLTNIFELRLPYDYEIIVVDNASYDGLAELIRDDFPGVKFIQSKKNGGFAYGNNLGIKQARGKYILLCNPDLAVLSAGIEILYNYMEDHPEVGLAGPRLINADQSIQYSCTRFPDWRLPLYRRTLLGETKKGQTWLDQYLMKKVNHYHNFYVPALFGACLIIRTEYLNKVGLLDEKYFMYMEDLDWSRRFWENGFKVAYVGQAEIIHLHRRQSASENIMKSFFNKPARNHIVSFIKYLLKFRNHQLPKAE</sequence>
<name>A0A2H0NBZ7_9BACT</name>